<comment type="catalytic activity">
    <reaction evidence="1">
        <text>a 1,2-diacyl-sn-glycero-3-phospho-(1D-myo-inositol-4,5-bisphosphate) + H2O = 1D-myo-inositol 1,4,5-trisphosphate + a 1,2-diacyl-sn-glycerol + H(+)</text>
        <dbReference type="Rhea" id="RHEA:33179"/>
        <dbReference type="ChEBI" id="CHEBI:15377"/>
        <dbReference type="ChEBI" id="CHEBI:15378"/>
        <dbReference type="ChEBI" id="CHEBI:17815"/>
        <dbReference type="ChEBI" id="CHEBI:58456"/>
        <dbReference type="ChEBI" id="CHEBI:203600"/>
        <dbReference type="EC" id="3.1.4.11"/>
    </reaction>
</comment>
<dbReference type="PRINTS" id="PR00390">
    <property type="entry name" value="PHPHLIPASEC"/>
</dbReference>
<dbReference type="Pfam" id="PF00387">
    <property type="entry name" value="PI-PLC-Y"/>
    <property type="match status" value="1"/>
</dbReference>
<evidence type="ECO:0000259" key="3">
    <source>
        <dbReference type="PROSITE" id="PS50008"/>
    </source>
</evidence>
<dbReference type="InterPro" id="IPR017946">
    <property type="entry name" value="PLC-like_Pdiesterase_TIM-brl"/>
</dbReference>
<dbReference type="HOGENOM" id="CLU_002738_3_1_1"/>
<protein>
    <recommendedName>
        <fullName evidence="1">Phosphoinositide phospholipase C</fullName>
        <ecNumber evidence="1">3.1.4.11</ecNumber>
    </recommendedName>
</protein>
<evidence type="ECO:0000256" key="1">
    <source>
        <dbReference type="RuleBase" id="RU361133"/>
    </source>
</evidence>
<evidence type="ECO:0000256" key="2">
    <source>
        <dbReference type="SAM" id="MobiDB-lite"/>
    </source>
</evidence>
<proteinExistence type="predicted"/>
<feature type="domain" description="PI-PLC Y-box" evidence="3">
    <location>
        <begin position="257"/>
        <end position="373"/>
    </location>
</feature>
<dbReference type="InterPro" id="IPR000909">
    <property type="entry name" value="PLipase_C_PInositol-sp_X_dom"/>
</dbReference>
<gene>
    <name evidence="4" type="ORF">PILCRDRAFT_823561</name>
</gene>
<keyword evidence="1" id="KW-0443">Lipid metabolism</keyword>
<dbReference type="PROSITE" id="PS50007">
    <property type="entry name" value="PIPLC_X_DOMAIN"/>
    <property type="match status" value="1"/>
</dbReference>
<dbReference type="STRING" id="765440.A0A0C3F3H1"/>
<keyword evidence="5" id="KW-1185">Reference proteome</keyword>
<dbReference type="EMBL" id="KN833010">
    <property type="protein sequence ID" value="KIM79310.1"/>
    <property type="molecule type" value="Genomic_DNA"/>
</dbReference>
<dbReference type="AlphaFoldDB" id="A0A0C3F3H1"/>
<dbReference type="Proteomes" id="UP000054166">
    <property type="component" value="Unassembled WGS sequence"/>
</dbReference>
<evidence type="ECO:0000313" key="4">
    <source>
        <dbReference type="EMBL" id="KIM79310.1"/>
    </source>
</evidence>
<dbReference type="GO" id="GO:0048015">
    <property type="term" value="P:phosphatidylinositol-mediated signaling"/>
    <property type="evidence" value="ECO:0007669"/>
    <property type="project" value="TreeGrafter"/>
</dbReference>
<dbReference type="SUPFAM" id="SSF49562">
    <property type="entry name" value="C2 domain (Calcium/lipid-binding domain, CaLB)"/>
    <property type="match status" value="1"/>
</dbReference>
<dbReference type="PROSITE" id="PS50008">
    <property type="entry name" value="PIPLC_Y_DOMAIN"/>
    <property type="match status" value="1"/>
</dbReference>
<dbReference type="InterPro" id="IPR001711">
    <property type="entry name" value="PLipase_C_Pinositol-sp_Y"/>
</dbReference>
<keyword evidence="1" id="KW-0378">Hydrolase</keyword>
<accession>A0A0C3F3H1</accession>
<organism evidence="4 5">
    <name type="scientific">Piloderma croceum (strain F 1598)</name>
    <dbReference type="NCBI Taxonomy" id="765440"/>
    <lineage>
        <taxon>Eukaryota</taxon>
        <taxon>Fungi</taxon>
        <taxon>Dikarya</taxon>
        <taxon>Basidiomycota</taxon>
        <taxon>Agaricomycotina</taxon>
        <taxon>Agaricomycetes</taxon>
        <taxon>Agaricomycetidae</taxon>
        <taxon>Atheliales</taxon>
        <taxon>Atheliaceae</taxon>
        <taxon>Piloderma</taxon>
    </lineage>
</organism>
<feature type="region of interest" description="Disordered" evidence="2">
    <location>
        <begin position="227"/>
        <end position="248"/>
    </location>
</feature>
<dbReference type="SUPFAM" id="SSF51695">
    <property type="entry name" value="PLC-like phosphodiesterases"/>
    <property type="match status" value="1"/>
</dbReference>
<dbReference type="Gene3D" id="2.60.40.150">
    <property type="entry name" value="C2 domain"/>
    <property type="match status" value="1"/>
</dbReference>
<dbReference type="Pfam" id="PF00388">
    <property type="entry name" value="PI-PLC-X"/>
    <property type="match status" value="1"/>
</dbReference>
<keyword evidence="1" id="KW-0442">Lipid degradation</keyword>
<dbReference type="InterPro" id="IPR035892">
    <property type="entry name" value="C2_domain_sf"/>
</dbReference>
<dbReference type="EC" id="3.1.4.11" evidence="1"/>
<dbReference type="InterPro" id="IPR001192">
    <property type="entry name" value="PI-PLC_fam"/>
</dbReference>
<dbReference type="SMART" id="SM00148">
    <property type="entry name" value="PLCXc"/>
    <property type="match status" value="1"/>
</dbReference>
<evidence type="ECO:0000313" key="5">
    <source>
        <dbReference type="Proteomes" id="UP000054166"/>
    </source>
</evidence>
<feature type="compositionally biased region" description="Acidic residues" evidence="2">
    <location>
        <begin position="227"/>
        <end position="239"/>
    </location>
</feature>
<dbReference type="GO" id="GO:0016042">
    <property type="term" value="P:lipid catabolic process"/>
    <property type="evidence" value="ECO:0007669"/>
    <property type="project" value="UniProtKB-KW"/>
</dbReference>
<dbReference type="Gene3D" id="3.20.20.190">
    <property type="entry name" value="Phosphatidylinositol (PI) phosphodiesterase"/>
    <property type="match status" value="1"/>
</dbReference>
<dbReference type="OrthoDB" id="269822at2759"/>
<sequence length="516" mass="57695">MPDELHDTLVQGFETLQPETSVNWKKSEGPDDPIQQIRLGDEILAFIEKSAIEAELKDNDNGGWLPVVRPSSKSVDDSIHLTNYFVSSSHNTYLLSRQLVGRASAESYTHVLGRDGRCVEIDVWPSSKGPIVTHGYTLTKSVPFESVCVAIAEAIDKDHWPVLVSLECHVPEEGQDQLVGIMKSAWGDKLVDKEIQGVSCDNIAPKDVMGRILLMVEYYPPKAEGAELVENDSSDESEPEAAAAPRKHADGKIAPALAALGRYARSMKPNKTWLTEPLPPHPEHILINISESAVLSLLPTSLSSLISHAQRNLRRIYPKGTRITSHNFNPLDFWQNGSQIACLNWQHYDLGMQINEAMFVGSRGWVLKPEKMRGFSDETMGKVKFVGEIAGVSSLPQPDNKQSFSAYVRAELFHSGGKQEWKSPVVEVANVSGAGVDISWNQKEVQVQQFEWEYESEDLAFIRLMVIRHHEFIEHEDLAVFCAKINHLESGWKLVRLLDMKGKNTGATLLVRFKRE</sequence>
<dbReference type="InParanoid" id="A0A0C3F3H1"/>
<name>A0A0C3F3H1_PILCF</name>
<dbReference type="PANTHER" id="PTHR10336:SF169">
    <property type="entry name" value="PHOSPHOINOSITIDE PHOSPHOLIPASE C"/>
    <property type="match status" value="1"/>
</dbReference>
<dbReference type="GO" id="GO:0004435">
    <property type="term" value="F:phosphatidylinositol-4,5-bisphosphate phospholipase C activity"/>
    <property type="evidence" value="ECO:0007669"/>
    <property type="project" value="UniProtKB-EC"/>
</dbReference>
<reference evidence="5" key="2">
    <citation type="submission" date="2015-01" db="EMBL/GenBank/DDBJ databases">
        <title>Evolutionary Origins and Diversification of the Mycorrhizal Mutualists.</title>
        <authorList>
            <consortium name="DOE Joint Genome Institute"/>
            <consortium name="Mycorrhizal Genomics Consortium"/>
            <person name="Kohler A."/>
            <person name="Kuo A."/>
            <person name="Nagy L.G."/>
            <person name="Floudas D."/>
            <person name="Copeland A."/>
            <person name="Barry K.W."/>
            <person name="Cichocki N."/>
            <person name="Veneault-Fourrey C."/>
            <person name="LaButti K."/>
            <person name="Lindquist E.A."/>
            <person name="Lipzen A."/>
            <person name="Lundell T."/>
            <person name="Morin E."/>
            <person name="Murat C."/>
            <person name="Riley R."/>
            <person name="Ohm R."/>
            <person name="Sun H."/>
            <person name="Tunlid A."/>
            <person name="Henrissat B."/>
            <person name="Grigoriev I.V."/>
            <person name="Hibbett D.S."/>
            <person name="Martin F."/>
        </authorList>
    </citation>
    <scope>NUCLEOTIDE SEQUENCE [LARGE SCALE GENOMIC DNA]</scope>
    <source>
        <strain evidence="5">F 1598</strain>
    </source>
</reference>
<dbReference type="SMART" id="SM00149">
    <property type="entry name" value="PLCYc"/>
    <property type="match status" value="1"/>
</dbReference>
<dbReference type="PANTHER" id="PTHR10336">
    <property type="entry name" value="PHOSPHOINOSITIDE-SPECIFIC PHOSPHOLIPASE C FAMILY PROTEIN"/>
    <property type="match status" value="1"/>
</dbReference>
<reference evidence="4 5" key="1">
    <citation type="submission" date="2014-04" db="EMBL/GenBank/DDBJ databases">
        <authorList>
            <consortium name="DOE Joint Genome Institute"/>
            <person name="Kuo A."/>
            <person name="Tarkka M."/>
            <person name="Buscot F."/>
            <person name="Kohler A."/>
            <person name="Nagy L.G."/>
            <person name="Floudas D."/>
            <person name="Copeland A."/>
            <person name="Barry K.W."/>
            <person name="Cichocki N."/>
            <person name="Veneault-Fourrey C."/>
            <person name="LaButti K."/>
            <person name="Lindquist E.A."/>
            <person name="Lipzen A."/>
            <person name="Lundell T."/>
            <person name="Morin E."/>
            <person name="Murat C."/>
            <person name="Sun H."/>
            <person name="Tunlid A."/>
            <person name="Henrissat B."/>
            <person name="Grigoriev I.V."/>
            <person name="Hibbett D.S."/>
            <person name="Martin F."/>
            <person name="Nordberg H.P."/>
            <person name="Cantor M.N."/>
            <person name="Hua S.X."/>
        </authorList>
    </citation>
    <scope>NUCLEOTIDE SEQUENCE [LARGE SCALE GENOMIC DNA]</scope>
    <source>
        <strain evidence="4 5">F 1598</strain>
    </source>
</reference>
<dbReference type="GO" id="GO:0051209">
    <property type="term" value="P:release of sequestered calcium ion into cytosol"/>
    <property type="evidence" value="ECO:0007669"/>
    <property type="project" value="TreeGrafter"/>
</dbReference>